<dbReference type="Pfam" id="PF13276">
    <property type="entry name" value="HTH_21"/>
    <property type="match status" value="1"/>
</dbReference>
<dbReference type="InterPro" id="IPR025948">
    <property type="entry name" value="HTH-like_dom"/>
</dbReference>
<feature type="domain" description="HTH-like" evidence="1">
    <location>
        <begin position="14"/>
        <end position="52"/>
    </location>
</feature>
<name>K1URC5_9ZZZZ</name>
<evidence type="ECO:0000259" key="1">
    <source>
        <dbReference type="Pfam" id="PF13276"/>
    </source>
</evidence>
<dbReference type="AlphaFoldDB" id="K1URC5"/>
<feature type="non-terminal residue" evidence="2">
    <location>
        <position position="71"/>
    </location>
</feature>
<proteinExistence type="predicted"/>
<sequence>MYWQKRFDRENPDKQLEDEITKIHIENKDYGYRRVYRELRNRKIFVNKKKVTKNHAKIMFPGHIIYSKKSQ</sequence>
<protein>
    <submittedName>
        <fullName evidence="2">Integrase</fullName>
    </submittedName>
</protein>
<organism evidence="2">
    <name type="scientific">human gut metagenome</name>
    <dbReference type="NCBI Taxonomy" id="408170"/>
    <lineage>
        <taxon>unclassified sequences</taxon>
        <taxon>metagenomes</taxon>
        <taxon>organismal metagenomes</taxon>
    </lineage>
</organism>
<dbReference type="EMBL" id="AJWY01000702">
    <property type="protein sequence ID" value="EKC80815.1"/>
    <property type="molecule type" value="Genomic_DNA"/>
</dbReference>
<evidence type="ECO:0000313" key="2">
    <source>
        <dbReference type="EMBL" id="EKC80815.1"/>
    </source>
</evidence>
<comment type="caution">
    <text evidence="2">The sequence shown here is derived from an EMBL/GenBank/DDBJ whole genome shotgun (WGS) entry which is preliminary data.</text>
</comment>
<gene>
    <name evidence="2" type="ORF">LEA_00988</name>
</gene>
<reference evidence="2" key="1">
    <citation type="journal article" date="2013" name="Environ. Microbiol.">
        <title>Microbiota from the distal guts of lean and obese adolescents exhibit partial functional redundancy besides clear differences in community structure.</title>
        <authorList>
            <person name="Ferrer M."/>
            <person name="Ruiz A."/>
            <person name="Lanza F."/>
            <person name="Haange S.B."/>
            <person name="Oberbach A."/>
            <person name="Till H."/>
            <person name="Bargiela R."/>
            <person name="Campoy C."/>
            <person name="Segura M.T."/>
            <person name="Richter M."/>
            <person name="von Bergen M."/>
            <person name="Seifert J."/>
            <person name="Suarez A."/>
        </authorList>
    </citation>
    <scope>NUCLEOTIDE SEQUENCE</scope>
</reference>
<accession>K1URC5</accession>